<protein>
    <submittedName>
        <fullName evidence="2">LINE-1 type transposase domain containing protein 1</fullName>
    </submittedName>
</protein>
<evidence type="ECO:0000313" key="3">
    <source>
        <dbReference type="Proteomes" id="UP001228049"/>
    </source>
</evidence>
<dbReference type="EMBL" id="JASDAP010000020">
    <property type="protein sequence ID" value="KAK1886798.1"/>
    <property type="molecule type" value="Genomic_DNA"/>
</dbReference>
<dbReference type="AlphaFoldDB" id="A0AAD9BPV9"/>
<organism evidence="2 3">
    <name type="scientific">Dissostichus eleginoides</name>
    <name type="common">Patagonian toothfish</name>
    <name type="synonym">Dissostichus amissus</name>
    <dbReference type="NCBI Taxonomy" id="100907"/>
    <lineage>
        <taxon>Eukaryota</taxon>
        <taxon>Metazoa</taxon>
        <taxon>Chordata</taxon>
        <taxon>Craniata</taxon>
        <taxon>Vertebrata</taxon>
        <taxon>Euteleostomi</taxon>
        <taxon>Actinopterygii</taxon>
        <taxon>Neopterygii</taxon>
        <taxon>Teleostei</taxon>
        <taxon>Neoteleostei</taxon>
        <taxon>Acanthomorphata</taxon>
        <taxon>Eupercaria</taxon>
        <taxon>Perciformes</taxon>
        <taxon>Notothenioidei</taxon>
        <taxon>Nototheniidae</taxon>
        <taxon>Dissostichus</taxon>
    </lineage>
</organism>
<name>A0AAD9BPV9_DISEL</name>
<keyword evidence="3" id="KW-1185">Reference proteome</keyword>
<comment type="caution">
    <text evidence="2">The sequence shown here is derived from an EMBL/GenBank/DDBJ whole genome shotgun (WGS) entry which is preliminary data.</text>
</comment>
<feature type="region of interest" description="Disordered" evidence="1">
    <location>
        <begin position="297"/>
        <end position="320"/>
    </location>
</feature>
<dbReference type="Gene3D" id="3.30.70.1820">
    <property type="entry name" value="L1 transposable element, RRM domain"/>
    <property type="match status" value="1"/>
</dbReference>
<reference evidence="2" key="1">
    <citation type="submission" date="2023-04" db="EMBL/GenBank/DDBJ databases">
        <title>Chromosome-level genome of Chaenocephalus aceratus.</title>
        <authorList>
            <person name="Park H."/>
        </authorList>
    </citation>
    <scope>NUCLEOTIDE SEQUENCE</scope>
    <source>
        <strain evidence="2">DE</strain>
        <tissue evidence="2">Muscle</tissue>
    </source>
</reference>
<dbReference type="PANTHER" id="PTHR11505">
    <property type="entry name" value="L1 TRANSPOSABLE ELEMENT-RELATED"/>
    <property type="match status" value="1"/>
</dbReference>
<sequence>MSGGSTKARNKKSDNRQGKEKTNINKEKDRLTAEASTAMAKPQANLDSISKQIEAMRSELKTDLTIFKEDIATQIKNELTEFKEDINQKLVKIHTEVGQQNDKIDAVVNRTEEFELWSTEAKSDMQEIIKEHKFMTEKLDDLESRSRRNNLRIYGIPEDAELKSDTVAMFVDKWLRDELSLETDLQIQRAHRALAPKPKSGQPPRSIILNFLQFHVKEMVLKRAWEKKTVKLGDNRIYFDHDYTARILLQRKAYAGVKKILKGEGIRFQTPLNKMRIHWANGMKTYNSAEEAASDMRGRGYEVEDTTATRGSAGRGGLKSTGIETWTRVGNNRTTQTGKRARGLLREFEH</sequence>
<dbReference type="Proteomes" id="UP001228049">
    <property type="component" value="Unassembled WGS sequence"/>
</dbReference>
<accession>A0AAD9BPV9</accession>
<evidence type="ECO:0000313" key="2">
    <source>
        <dbReference type="EMBL" id="KAK1886798.1"/>
    </source>
</evidence>
<proteinExistence type="predicted"/>
<gene>
    <name evidence="2" type="ORF">KUDE01_030513</name>
</gene>
<feature type="compositionally biased region" description="Basic and acidic residues" evidence="1">
    <location>
        <begin position="11"/>
        <end position="32"/>
    </location>
</feature>
<dbReference type="InterPro" id="IPR004244">
    <property type="entry name" value="Transposase_22"/>
</dbReference>
<evidence type="ECO:0000256" key="1">
    <source>
        <dbReference type="SAM" id="MobiDB-lite"/>
    </source>
</evidence>
<feature type="region of interest" description="Disordered" evidence="1">
    <location>
        <begin position="1"/>
        <end position="43"/>
    </location>
</feature>